<evidence type="ECO:0000313" key="7">
    <source>
        <dbReference type="EMBL" id="KZM92074.1"/>
    </source>
</evidence>
<evidence type="ECO:0000259" key="6">
    <source>
        <dbReference type="PROSITE" id="PS50888"/>
    </source>
</evidence>
<evidence type="ECO:0000256" key="2">
    <source>
        <dbReference type="ARBA" id="ARBA00023015"/>
    </source>
</evidence>
<feature type="domain" description="BHLH" evidence="6">
    <location>
        <begin position="67"/>
        <end position="119"/>
    </location>
</feature>
<evidence type="ECO:0000256" key="4">
    <source>
        <dbReference type="ARBA" id="ARBA00023163"/>
    </source>
</evidence>
<evidence type="ECO:0000256" key="3">
    <source>
        <dbReference type="ARBA" id="ARBA00023125"/>
    </source>
</evidence>
<evidence type="ECO:0000256" key="1">
    <source>
        <dbReference type="ARBA" id="ARBA00004123"/>
    </source>
</evidence>
<organism evidence="7">
    <name type="scientific">Daucus carota subsp. sativus</name>
    <name type="common">Carrot</name>
    <dbReference type="NCBI Taxonomy" id="79200"/>
    <lineage>
        <taxon>Eukaryota</taxon>
        <taxon>Viridiplantae</taxon>
        <taxon>Streptophyta</taxon>
        <taxon>Embryophyta</taxon>
        <taxon>Tracheophyta</taxon>
        <taxon>Spermatophyta</taxon>
        <taxon>Magnoliopsida</taxon>
        <taxon>eudicotyledons</taxon>
        <taxon>Gunneridae</taxon>
        <taxon>Pentapetalae</taxon>
        <taxon>asterids</taxon>
        <taxon>campanulids</taxon>
        <taxon>Apiales</taxon>
        <taxon>Apiaceae</taxon>
        <taxon>Apioideae</taxon>
        <taxon>Scandiceae</taxon>
        <taxon>Daucinae</taxon>
        <taxon>Daucus</taxon>
        <taxon>Daucus sect. Daucus</taxon>
    </lineage>
</organism>
<dbReference type="Proteomes" id="UP000077755">
    <property type="component" value="Chromosome 6"/>
</dbReference>
<dbReference type="EMBL" id="LNRQ01000006">
    <property type="protein sequence ID" value="KZM92074.1"/>
    <property type="molecule type" value="Genomic_DNA"/>
</dbReference>
<keyword evidence="5" id="KW-0539">Nucleus</keyword>
<name>A0A164WPK5_DAUCS</name>
<dbReference type="STRING" id="79200.A0A164WPK5"/>
<dbReference type="GO" id="GO:0010106">
    <property type="term" value="P:cellular response to iron ion starvation"/>
    <property type="evidence" value="ECO:0007669"/>
    <property type="project" value="UniProtKB-ARBA"/>
</dbReference>
<reference evidence="7" key="1">
    <citation type="journal article" date="2016" name="Nat. Genet.">
        <title>A high-quality carrot genome assembly provides new insights into carotenoid accumulation and asterid genome evolution.</title>
        <authorList>
            <person name="Iorizzo M."/>
            <person name="Ellison S."/>
            <person name="Senalik D."/>
            <person name="Zeng P."/>
            <person name="Satapoomin P."/>
            <person name="Huang J."/>
            <person name="Bowman M."/>
            <person name="Iovene M."/>
            <person name="Sanseverino W."/>
            <person name="Cavagnaro P."/>
            <person name="Yildiz M."/>
            <person name="Macko-Podgorni A."/>
            <person name="Moranska E."/>
            <person name="Grzebelus E."/>
            <person name="Grzebelus D."/>
            <person name="Ashrafi H."/>
            <person name="Zheng Z."/>
            <person name="Cheng S."/>
            <person name="Spooner D."/>
            <person name="Van Deynze A."/>
            <person name="Simon P."/>
        </authorList>
    </citation>
    <scope>NUCLEOTIDE SEQUENCE [LARGE SCALE GENOMIC DNA]</scope>
    <source>
        <tissue evidence="7">Leaf</tissue>
    </source>
</reference>
<dbReference type="PANTHER" id="PTHR13935">
    <property type="entry name" value="ACHAETE-SCUTE TRANSCRIPTION FACTOR-RELATED"/>
    <property type="match status" value="1"/>
</dbReference>
<accession>A0A164WPK5</accession>
<dbReference type="EMBL" id="CP093348">
    <property type="protein sequence ID" value="WOH06373.1"/>
    <property type="molecule type" value="Genomic_DNA"/>
</dbReference>
<gene>
    <name evidence="7" type="ORF">DCAR_020561</name>
    <name evidence="8" type="ORF">DCAR_0625799</name>
</gene>
<comment type="subcellular location">
    <subcellularLocation>
        <location evidence="1">Nucleus</location>
    </subcellularLocation>
</comment>
<evidence type="ECO:0000256" key="5">
    <source>
        <dbReference type="ARBA" id="ARBA00023242"/>
    </source>
</evidence>
<dbReference type="Gene3D" id="4.10.280.10">
    <property type="entry name" value="Helix-loop-helix DNA-binding domain"/>
    <property type="match status" value="1"/>
</dbReference>
<dbReference type="InterPro" id="IPR011598">
    <property type="entry name" value="bHLH_dom"/>
</dbReference>
<dbReference type="OrthoDB" id="6106870at2759"/>
<dbReference type="GO" id="GO:0000981">
    <property type="term" value="F:DNA-binding transcription factor activity, RNA polymerase II-specific"/>
    <property type="evidence" value="ECO:0007669"/>
    <property type="project" value="TreeGrafter"/>
</dbReference>
<keyword evidence="9" id="KW-1185">Reference proteome</keyword>
<sequence>MLTLSPPLFPSFGWPLVDDHLNNISQDHEGTFFGNIDSIDTSFSALPSPQSTNFEPIVSDINTTGVVKKLNHNASERDRRKKINNLYSSLFSLLPDADRMKKLSIPATVACVVKYIPELQKEVERLVQKKEELSSRMCRHREDHDDYQVGKRRKMERAETSSSAAVTISPVGGKEVVVQITALKADKGILSEALDKLELGHGLLLLNASSFQSSGDRIFHSLHFQAQGKYELELQAIKEKIMSLYEKNKQWLF</sequence>
<dbReference type="Pfam" id="PF00010">
    <property type="entry name" value="HLH"/>
    <property type="match status" value="1"/>
</dbReference>
<proteinExistence type="predicted"/>
<dbReference type="InterPro" id="IPR015660">
    <property type="entry name" value="MASH1/Ascl1a-like"/>
</dbReference>
<keyword evidence="2" id="KW-0805">Transcription regulation</keyword>
<dbReference type="Gramene" id="KZM92074">
    <property type="protein sequence ID" value="KZM92074"/>
    <property type="gene ID" value="DCAR_020561"/>
</dbReference>
<evidence type="ECO:0000313" key="8">
    <source>
        <dbReference type="EMBL" id="WOH06373.1"/>
    </source>
</evidence>
<dbReference type="FunFam" id="4.10.280.10:FF:000074">
    <property type="entry name" value="Transcription factor ORG2"/>
    <property type="match status" value="1"/>
</dbReference>
<dbReference type="KEGG" id="dcr:108226765"/>
<keyword evidence="4" id="KW-0804">Transcription</keyword>
<dbReference type="SMART" id="SM00353">
    <property type="entry name" value="HLH"/>
    <property type="match status" value="1"/>
</dbReference>
<dbReference type="GO" id="GO:0090575">
    <property type="term" value="C:RNA polymerase II transcription regulator complex"/>
    <property type="evidence" value="ECO:0007669"/>
    <property type="project" value="TreeGrafter"/>
</dbReference>
<protein>
    <recommendedName>
        <fullName evidence="6">BHLH domain-containing protein</fullName>
    </recommendedName>
</protein>
<dbReference type="InterPro" id="IPR036638">
    <property type="entry name" value="HLH_DNA-bd_sf"/>
</dbReference>
<reference evidence="8" key="2">
    <citation type="submission" date="2022-03" db="EMBL/GenBank/DDBJ databases">
        <title>Draft title - Genomic analysis of global carrot germplasm unveils the trajectory of domestication and the origin of high carotenoid orange carrot.</title>
        <authorList>
            <person name="Iorizzo M."/>
            <person name="Ellison S."/>
            <person name="Senalik D."/>
            <person name="Macko-Podgorni A."/>
            <person name="Grzebelus D."/>
            <person name="Bostan H."/>
            <person name="Rolling W."/>
            <person name="Curaba J."/>
            <person name="Simon P."/>
        </authorList>
    </citation>
    <scope>NUCLEOTIDE SEQUENCE</scope>
    <source>
        <tissue evidence="8">Leaf</tissue>
    </source>
</reference>
<dbReference type="PANTHER" id="PTHR13935:SF41">
    <property type="entry name" value="TRANSCRIPTION FACTOR ORG2-RELATED"/>
    <property type="match status" value="1"/>
</dbReference>
<dbReference type="OMA" id="RVFYNIH"/>
<dbReference type="CDD" id="cd18914">
    <property type="entry name" value="bHLH_AtORG2_like"/>
    <property type="match status" value="1"/>
</dbReference>
<evidence type="ECO:0000313" key="9">
    <source>
        <dbReference type="Proteomes" id="UP000077755"/>
    </source>
</evidence>
<dbReference type="GO" id="GO:0046983">
    <property type="term" value="F:protein dimerization activity"/>
    <property type="evidence" value="ECO:0007669"/>
    <property type="project" value="InterPro"/>
</dbReference>
<dbReference type="AlphaFoldDB" id="A0A164WPK5"/>
<dbReference type="GO" id="GO:0000977">
    <property type="term" value="F:RNA polymerase II transcription regulatory region sequence-specific DNA binding"/>
    <property type="evidence" value="ECO:0007669"/>
    <property type="project" value="TreeGrafter"/>
</dbReference>
<keyword evidence="3" id="KW-0238">DNA-binding</keyword>
<dbReference type="PROSITE" id="PS50888">
    <property type="entry name" value="BHLH"/>
    <property type="match status" value="1"/>
</dbReference>
<dbReference type="SUPFAM" id="SSF47459">
    <property type="entry name" value="HLH, helix-loop-helix DNA-binding domain"/>
    <property type="match status" value="1"/>
</dbReference>